<evidence type="ECO:0000313" key="4">
    <source>
        <dbReference type="WBParaSite" id="HPBE_0001906101-mRNA-1"/>
    </source>
</evidence>
<reference evidence="4" key="2">
    <citation type="submission" date="2019-09" db="UniProtKB">
        <authorList>
            <consortium name="WormBaseParasite"/>
        </authorList>
    </citation>
    <scope>IDENTIFICATION</scope>
</reference>
<dbReference type="AlphaFoldDB" id="A0A183GAK7"/>
<gene>
    <name evidence="2" type="ORF">HPBE_LOCUS19060</name>
</gene>
<accession>A0A183GAK7</accession>
<evidence type="ECO:0000313" key="3">
    <source>
        <dbReference type="Proteomes" id="UP000050761"/>
    </source>
</evidence>
<dbReference type="EMBL" id="UZAH01031103">
    <property type="protein sequence ID" value="VDP13875.1"/>
    <property type="molecule type" value="Genomic_DNA"/>
</dbReference>
<dbReference type="Proteomes" id="UP000050761">
    <property type="component" value="Unassembled WGS sequence"/>
</dbReference>
<accession>A0A3P8C6I9</accession>
<sequence>MDYSIVVSHDDPDPDDDDEEIFCVYLEYLIEKCERFFRRFVAIRTRILRRVRKGLTRANARLRRRLGRLRQDGAELLDRVEYVLQLP</sequence>
<feature type="coiled-coil region" evidence="1">
    <location>
        <begin position="52"/>
        <end position="79"/>
    </location>
</feature>
<name>A0A183GAK7_HELPZ</name>
<organism evidence="3 4">
    <name type="scientific">Heligmosomoides polygyrus</name>
    <name type="common">Parasitic roundworm</name>
    <dbReference type="NCBI Taxonomy" id="6339"/>
    <lineage>
        <taxon>Eukaryota</taxon>
        <taxon>Metazoa</taxon>
        <taxon>Ecdysozoa</taxon>
        <taxon>Nematoda</taxon>
        <taxon>Chromadorea</taxon>
        <taxon>Rhabditida</taxon>
        <taxon>Rhabditina</taxon>
        <taxon>Rhabditomorpha</taxon>
        <taxon>Strongyloidea</taxon>
        <taxon>Heligmosomidae</taxon>
        <taxon>Heligmosomoides</taxon>
    </lineage>
</organism>
<protein>
    <submittedName>
        <fullName evidence="4">Protein UL46</fullName>
    </submittedName>
</protein>
<keyword evidence="1" id="KW-0175">Coiled coil</keyword>
<evidence type="ECO:0000256" key="1">
    <source>
        <dbReference type="SAM" id="Coils"/>
    </source>
</evidence>
<reference evidence="2 3" key="1">
    <citation type="submission" date="2018-11" db="EMBL/GenBank/DDBJ databases">
        <authorList>
            <consortium name="Pathogen Informatics"/>
        </authorList>
    </citation>
    <scope>NUCLEOTIDE SEQUENCE [LARGE SCALE GENOMIC DNA]</scope>
</reference>
<proteinExistence type="predicted"/>
<keyword evidence="3" id="KW-1185">Reference proteome</keyword>
<evidence type="ECO:0000313" key="2">
    <source>
        <dbReference type="EMBL" id="VDP13875.1"/>
    </source>
</evidence>
<dbReference type="WBParaSite" id="HPBE_0001906101-mRNA-1">
    <property type="protein sequence ID" value="HPBE_0001906101-mRNA-1"/>
    <property type="gene ID" value="HPBE_0001906101"/>
</dbReference>